<dbReference type="OrthoDB" id="9811746at2"/>
<reference evidence="2 3" key="1">
    <citation type="submission" date="2014-10" db="EMBL/GenBank/DDBJ databases">
        <title>Genome sequence of Pectobacterium carotovorum M022.</title>
        <authorList>
            <person name="Chan K.-G."/>
            <person name="Tan W.-S."/>
        </authorList>
    </citation>
    <scope>NUCLEOTIDE SEQUENCE [LARGE SCALE GENOMIC DNA]</scope>
    <source>
        <strain evidence="2 3">M022</strain>
    </source>
</reference>
<dbReference type="InterPro" id="IPR015032">
    <property type="entry name" value="ThsB__TIR-like_domain"/>
</dbReference>
<dbReference type="Gene3D" id="3.40.50.11200">
    <property type="match status" value="1"/>
</dbReference>
<dbReference type="InterPro" id="IPR036490">
    <property type="entry name" value="ThsB_TIR-like_sf"/>
</dbReference>
<dbReference type="EMBL" id="JSXC01000002">
    <property type="protein sequence ID" value="KHN56274.1"/>
    <property type="molecule type" value="Genomic_DNA"/>
</dbReference>
<comment type="caution">
    <text evidence="2">The sequence shown here is derived from an EMBL/GenBank/DDBJ whole genome shotgun (WGS) entry which is preliminary data.</text>
</comment>
<dbReference type="Proteomes" id="UP000053038">
    <property type="component" value="Unassembled WGS sequence"/>
</dbReference>
<keyword evidence="3" id="KW-1185">Reference proteome</keyword>
<evidence type="ECO:0000313" key="2">
    <source>
        <dbReference type="EMBL" id="KHN56274.1"/>
    </source>
</evidence>
<organism evidence="2 3">
    <name type="scientific">Pectobacterium fontis</name>
    <dbReference type="NCBI Taxonomy" id="2558042"/>
    <lineage>
        <taxon>Bacteria</taxon>
        <taxon>Pseudomonadati</taxon>
        <taxon>Pseudomonadota</taxon>
        <taxon>Gammaproteobacteria</taxon>
        <taxon>Enterobacterales</taxon>
        <taxon>Pectobacteriaceae</taxon>
        <taxon>Pectobacterium</taxon>
    </lineage>
</organism>
<proteinExistence type="predicted"/>
<dbReference type="SUPFAM" id="SSF52206">
    <property type="entry name" value="Hypothetical protein MTH538"/>
    <property type="match status" value="1"/>
</dbReference>
<evidence type="ECO:0000259" key="1">
    <source>
        <dbReference type="Pfam" id="PF08937"/>
    </source>
</evidence>
<sequence>MTRKCFYSFHYTPDNWRVSQVRNIGSLEDNKPATDNEWEEVEGGGEKAIQDWIQGQLKGRSCAVILAGENTAGRKWINYEISEAWNKGMGVLVVYINNLKNADEDQSLKGNNPLDYVTIPGGDAKLSTVAKDYDPPYLTSKYVYDYIAKNLEDWVEDAIEIRKNY</sequence>
<feature type="domain" description="Thoeris protein ThsB TIR-like" evidence="1">
    <location>
        <begin position="6"/>
        <end position="100"/>
    </location>
</feature>
<gene>
    <name evidence="2" type="ORF">OI69_01545</name>
</gene>
<evidence type="ECO:0000313" key="3">
    <source>
        <dbReference type="Proteomes" id="UP000053038"/>
    </source>
</evidence>
<dbReference type="Pfam" id="PF08937">
    <property type="entry name" value="ThsB_TIR"/>
    <property type="match status" value="1"/>
</dbReference>
<accession>A0A7V8IM73</accession>
<dbReference type="AlphaFoldDB" id="A0A7V8IM73"/>
<name>A0A7V8IM73_9GAMM</name>
<protein>
    <submittedName>
        <fullName evidence="2">TIR-like domain protein</fullName>
    </submittedName>
</protein>
<dbReference type="RefSeq" id="WP_039345173.1">
    <property type="nucleotide sequence ID" value="NZ_JSXC01000002.1"/>
</dbReference>